<name>A0A543PIF6_9ACTN</name>
<organism evidence="2 3">
    <name type="scientific">Blastococcus colisei</name>
    <dbReference type="NCBI Taxonomy" id="1564162"/>
    <lineage>
        <taxon>Bacteria</taxon>
        <taxon>Bacillati</taxon>
        <taxon>Actinomycetota</taxon>
        <taxon>Actinomycetes</taxon>
        <taxon>Geodermatophilales</taxon>
        <taxon>Geodermatophilaceae</taxon>
        <taxon>Blastococcus</taxon>
    </lineage>
</organism>
<comment type="caution">
    <text evidence="2">The sequence shown here is derived from an EMBL/GenBank/DDBJ whole genome shotgun (WGS) entry which is preliminary data.</text>
</comment>
<dbReference type="AlphaFoldDB" id="A0A543PIF6"/>
<reference evidence="2 3" key="1">
    <citation type="submission" date="2019-06" db="EMBL/GenBank/DDBJ databases">
        <title>Sequencing the genomes of 1000 actinobacteria strains.</title>
        <authorList>
            <person name="Klenk H.-P."/>
        </authorList>
    </citation>
    <scope>NUCLEOTIDE SEQUENCE [LARGE SCALE GENOMIC DNA]</scope>
    <source>
        <strain evidence="2 3">DSM 46837</strain>
    </source>
</reference>
<feature type="transmembrane region" description="Helical" evidence="1">
    <location>
        <begin position="13"/>
        <end position="33"/>
    </location>
</feature>
<evidence type="ECO:0000256" key="1">
    <source>
        <dbReference type="SAM" id="Phobius"/>
    </source>
</evidence>
<accession>A0A543PIF6</accession>
<protein>
    <submittedName>
        <fullName evidence="2">Uncharacterized protein</fullName>
    </submittedName>
</protein>
<keyword evidence="3" id="KW-1185">Reference proteome</keyword>
<dbReference type="Proteomes" id="UP000319865">
    <property type="component" value="Unassembled WGS sequence"/>
</dbReference>
<dbReference type="EMBL" id="VFQE01000001">
    <property type="protein sequence ID" value="TQN43860.1"/>
    <property type="molecule type" value="Genomic_DNA"/>
</dbReference>
<gene>
    <name evidence="2" type="ORF">FHU33_3328</name>
</gene>
<evidence type="ECO:0000313" key="2">
    <source>
        <dbReference type="EMBL" id="TQN43860.1"/>
    </source>
</evidence>
<sequence length="194" mass="21480">MVSGWLGLDWGNVPTWIGTIVTSSFFTVAALSYRRSVLDRERAQASTVAAWIARRSGEDRTQHRATGTTDRVLLVHNGSDSPVSEVNVRVPGTALPYRLDQVPAKATSERELPRERAGMLIKFATGNVATGYEVSGGPLPEVEFRDAAGRLWKRDKDGRLIPLRLADVEVHPRLRHPVQARRRRSRTGGCSRVS</sequence>
<keyword evidence="1" id="KW-0812">Transmembrane</keyword>
<proteinExistence type="predicted"/>
<keyword evidence="1" id="KW-1133">Transmembrane helix</keyword>
<keyword evidence="1" id="KW-0472">Membrane</keyword>
<evidence type="ECO:0000313" key="3">
    <source>
        <dbReference type="Proteomes" id="UP000319865"/>
    </source>
</evidence>